<keyword evidence="1" id="KW-1133">Transmembrane helix</keyword>
<evidence type="ECO:0000313" key="2">
    <source>
        <dbReference type="EMBL" id="OGG14263.1"/>
    </source>
</evidence>
<gene>
    <name evidence="2" type="ORF">A2773_06620</name>
</gene>
<dbReference type="Proteomes" id="UP000177383">
    <property type="component" value="Unassembled WGS sequence"/>
</dbReference>
<organism evidence="2 3">
    <name type="scientific">Candidatus Gottesmanbacteria bacterium RIFCSPHIGHO2_01_FULL_39_10</name>
    <dbReference type="NCBI Taxonomy" id="1798375"/>
    <lineage>
        <taxon>Bacteria</taxon>
        <taxon>Candidatus Gottesmaniibacteriota</taxon>
    </lineage>
</organism>
<evidence type="ECO:0000313" key="3">
    <source>
        <dbReference type="Proteomes" id="UP000177383"/>
    </source>
</evidence>
<dbReference type="AlphaFoldDB" id="A0A1F5ZPF4"/>
<keyword evidence="1" id="KW-0472">Membrane</keyword>
<evidence type="ECO:0000256" key="1">
    <source>
        <dbReference type="SAM" id="Phobius"/>
    </source>
</evidence>
<name>A0A1F5ZPF4_9BACT</name>
<feature type="transmembrane region" description="Helical" evidence="1">
    <location>
        <begin position="44"/>
        <end position="61"/>
    </location>
</feature>
<reference evidence="2 3" key="1">
    <citation type="journal article" date="2016" name="Nat. Commun.">
        <title>Thousands of microbial genomes shed light on interconnected biogeochemical processes in an aquifer system.</title>
        <authorList>
            <person name="Anantharaman K."/>
            <person name="Brown C.T."/>
            <person name="Hug L.A."/>
            <person name="Sharon I."/>
            <person name="Castelle C.J."/>
            <person name="Probst A.J."/>
            <person name="Thomas B.C."/>
            <person name="Singh A."/>
            <person name="Wilkins M.J."/>
            <person name="Karaoz U."/>
            <person name="Brodie E.L."/>
            <person name="Williams K.H."/>
            <person name="Hubbard S.S."/>
            <person name="Banfield J.F."/>
        </authorList>
    </citation>
    <scope>NUCLEOTIDE SEQUENCE [LARGE SCALE GENOMIC DNA]</scope>
</reference>
<comment type="caution">
    <text evidence="2">The sequence shown here is derived from an EMBL/GenBank/DDBJ whole genome shotgun (WGS) entry which is preliminary data.</text>
</comment>
<proteinExistence type="predicted"/>
<accession>A0A1F5ZPF4</accession>
<protein>
    <submittedName>
        <fullName evidence="2">Uncharacterized protein</fullName>
    </submittedName>
</protein>
<keyword evidence="1" id="KW-0812">Transmembrane</keyword>
<dbReference type="EMBL" id="MFJE01000022">
    <property type="protein sequence ID" value="OGG14263.1"/>
    <property type="molecule type" value="Genomic_DNA"/>
</dbReference>
<sequence length="81" mass="9321">MVARPKAAQTMPSRAEIAFQKNTSKKISYSFGTFLRLERILERGFLSFYFCGLVRFLLFLIDLSAEEILDKLCQSLLSYTS</sequence>
<dbReference type="STRING" id="1798375.A2773_06620"/>